<keyword evidence="2" id="KW-1185">Reference proteome</keyword>
<protein>
    <submittedName>
        <fullName evidence="1">UrcA family protein</fullName>
    </submittedName>
</protein>
<organism evidence="1 2">
    <name type="scientific">Pelagerythrobacter rhizovicinus</name>
    <dbReference type="NCBI Taxonomy" id="2268576"/>
    <lineage>
        <taxon>Bacteria</taxon>
        <taxon>Pseudomonadati</taxon>
        <taxon>Pseudomonadota</taxon>
        <taxon>Alphaproteobacteria</taxon>
        <taxon>Sphingomonadales</taxon>
        <taxon>Erythrobacteraceae</taxon>
        <taxon>Pelagerythrobacter</taxon>
    </lineage>
</organism>
<dbReference type="Proteomes" id="UP000293623">
    <property type="component" value="Unassembled WGS sequence"/>
</dbReference>
<gene>
    <name evidence="1" type="ORF">ETX26_12235</name>
</gene>
<dbReference type="NCBIfam" id="TIGR04433">
    <property type="entry name" value="UrcA_uranyl"/>
    <property type="match status" value="1"/>
</dbReference>
<dbReference type="AlphaFoldDB" id="A0A4Q2KMK9"/>
<accession>A0A4Q2KMK9</accession>
<proteinExistence type="predicted"/>
<evidence type="ECO:0000313" key="2">
    <source>
        <dbReference type="Proteomes" id="UP000293623"/>
    </source>
</evidence>
<reference evidence="1 2" key="1">
    <citation type="submission" date="2019-01" db="EMBL/GenBank/DDBJ databases">
        <title>Altererythrobacter rhizovicinus sp. nov., isolated from the rhizosphere soil of Haloxylon ammodendron.</title>
        <authorList>
            <person name="Li H.-P."/>
            <person name="Gou J.-Y."/>
            <person name="Yao D."/>
            <person name="Han Q.-Q."/>
            <person name="Shao K.-Z."/>
            <person name="Zhao Q."/>
            <person name="Zhang J.-L."/>
        </authorList>
    </citation>
    <scope>NUCLEOTIDE SEQUENCE [LARGE SCALE GENOMIC DNA]</scope>
    <source>
        <strain evidence="1 2">AY-3R</strain>
    </source>
</reference>
<comment type="caution">
    <text evidence="1">The sequence shown here is derived from an EMBL/GenBank/DDBJ whole genome shotgun (WGS) entry which is preliminary data.</text>
</comment>
<dbReference type="OrthoDB" id="7450905at2"/>
<evidence type="ECO:0000313" key="1">
    <source>
        <dbReference type="EMBL" id="RXZ64643.1"/>
    </source>
</evidence>
<sequence length="174" mass="19119">MKMKITAIAAPCTSARRLPNAVRRAVRCIGRAGASPVDGWRHAVDGRARTAPSRRICRSCERAFSPNRPLARWRTRTMKRHLVALTAAAVLGAAATPAFAESLSIPYQDLNLATAEGQKTLDLRIEKAVRDFCAMNPRTGSRIISGESRQCYAEMKKQVQTQFAAIVDRQRLGG</sequence>
<dbReference type="InterPro" id="IPR030972">
    <property type="entry name" value="UrcA_uranyl"/>
</dbReference>
<name>A0A4Q2KMK9_9SPHN</name>
<dbReference type="EMBL" id="SDPV01000002">
    <property type="protein sequence ID" value="RXZ64643.1"/>
    <property type="molecule type" value="Genomic_DNA"/>
</dbReference>